<sequence length="445" mass="48066">MEQKNTFTEGAILVPLLKFSLPILFAIFLQAMYGAVDLIIVGQFGDASGVSAVATGGQIMQTITGIITGLTMGTTVLLGQKIGAQNKSGAAKTMGASICIFTAIAIILTILLLIFARPLATLLNTPVEAFEKTVQYTMICSSGLIFIVAYNVISGIFRGLGNSKLPLIFVIIACIVNILGDLLLIGFFKLDAVGAAIATVLAQALSVILSIMIIKRKKLPFNFSKKHISFHKNETKKILLLGSPIALQDALTNLSFLIITAIVNVLGLVASAAVGVSEKIVIFIMLIPIAYMSAISAFSAQNIGARKPNRARLAMFYGMATSLIFGFIMFYIAFFHGNLIAEIFSTDNDVIEACADYMKSYAIDCILVSILFCFMGYFNGCGRTMFVMIQGLLAAFLIRIPFSYFMSKVEGATMFEIGLASPIATTLSIILCIMYYIFSNRNEKL</sequence>
<evidence type="ECO:0000256" key="5">
    <source>
        <dbReference type="ARBA" id="ARBA00022989"/>
    </source>
</evidence>
<keyword evidence="5 7" id="KW-1133">Transmembrane helix</keyword>
<proteinExistence type="predicted"/>
<feature type="transmembrane region" description="Helical" evidence="7">
    <location>
        <begin position="361"/>
        <end position="378"/>
    </location>
</feature>
<feature type="transmembrane region" description="Helical" evidence="7">
    <location>
        <begin position="385"/>
        <end position="405"/>
    </location>
</feature>
<evidence type="ECO:0000313" key="9">
    <source>
        <dbReference type="Proteomes" id="UP001243623"/>
    </source>
</evidence>
<dbReference type="Pfam" id="PF01554">
    <property type="entry name" value="MatE"/>
    <property type="match status" value="2"/>
</dbReference>
<feature type="transmembrane region" description="Helical" evidence="7">
    <location>
        <begin position="165"/>
        <end position="188"/>
    </location>
</feature>
<dbReference type="CDD" id="cd13138">
    <property type="entry name" value="MATE_yoeA_like"/>
    <property type="match status" value="1"/>
</dbReference>
<evidence type="ECO:0000256" key="4">
    <source>
        <dbReference type="ARBA" id="ARBA00022692"/>
    </source>
</evidence>
<keyword evidence="6 7" id="KW-0472">Membrane</keyword>
<dbReference type="InterPro" id="IPR048279">
    <property type="entry name" value="MdtK-like"/>
</dbReference>
<reference evidence="8" key="1">
    <citation type="submission" date="2023-03" db="EMBL/GenBank/DDBJ databases">
        <title>Selenobaculum gbiensis gen. nov. sp. nov., a new bacterium isolated from the gut microbiota of IBD patient.</title>
        <authorList>
            <person name="Yeo S."/>
            <person name="Park H."/>
            <person name="Huh C.S."/>
        </authorList>
    </citation>
    <scope>NUCLEOTIDE SEQUENCE</scope>
    <source>
        <strain evidence="8">ICN-92133</strain>
    </source>
</reference>
<accession>A0A9Y2ERX2</accession>
<evidence type="ECO:0000313" key="8">
    <source>
        <dbReference type="EMBL" id="WIW70263.1"/>
    </source>
</evidence>
<dbReference type="PANTHER" id="PTHR43549:SF3">
    <property type="entry name" value="MULTIDRUG RESISTANCE PROTEIN YPNP-RELATED"/>
    <property type="match status" value="1"/>
</dbReference>
<name>A0A9Y2ERX2_9FIRM</name>
<feature type="transmembrane region" description="Helical" evidence="7">
    <location>
        <begin position="194"/>
        <end position="214"/>
    </location>
</feature>
<evidence type="ECO:0000256" key="3">
    <source>
        <dbReference type="ARBA" id="ARBA00022475"/>
    </source>
</evidence>
<dbReference type="PIRSF" id="PIRSF006603">
    <property type="entry name" value="DinF"/>
    <property type="match status" value="1"/>
</dbReference>
<evidence type="ECO:0000256" key="7">
    <source>
        <dbReference type="SAM" id="Phobius"/>
    </source>
</evidence>
<dbReference type="PANTHER" id="PTHR43549">
    <property type="entry name" value="MULTIDRUG RESISTANCE PROTEIN YPNP-RELATED"/>
    <property type="match status" value="1"/>
</dbReference>
<evidence type="ECO:0000256" key="1">
    <source>
        <dbReference type="ARBA" id="ARBA00004651"/>
    </source>
</evidence>
<feature type="transmembrane region" description="Helical" evidence="7">
    <location>
        <begin position="417"/>
        <end position="438"/>
    </location>
</feature>
<feature type="transmembrane region" description="Helical" evidence="7">
    <location>
        <begin position="313"/>
        <end position="341"/>
    </location>
</feature>
<keyword evidence="9" id="KW-1185">Reference proteome</keyword>
<dbReference type="GO" id="GO:0005886">
    <property type="term" value="C:plasma membrane"/>
    <property type="evidence" value="ECO:0007669"/>
    <property type="project" value="UniProtKB-SubCell"/>
</dbReference>
<dbReference type="AlphaFoldDB" id="A0A9Y2ERX2"/>
<feature type="transmembrane region" description="Helical" evidence="7">
    <location>
        <begin position="12"/>
        <end position="36"/>
    </location>
</feature>
<dbReference type="EMBL" id="CP120678">
    <property type="protein sequence ID" value="WIW70263.1"/>
    <property type="molecule type" value="Genomic_DNA"/>
</dbReference>
<keyword evidence="2" id="KW-0813">Transport</keyword>
<evidence type="ECO:0000256" key="2">
    <source>
        <dbReference type="ARBA" id="ARBA00022448"/>
    </source>
</evidence>
<dbReference type="KEGG" id="sgbi:P3F81_10240"/>
<feature type="transmembrane region" description="Helical" evidence="7">
    <location>
        <begin position="280"/>
        <end position="301"/>
    </location>
</feature>
<dbReference type="Proteomes" id="UP001243623">
    <property type="component" value="Chromosome"/>
</dbReference>
<dbReference type="InterPro" id="IPR052031">
    <property type="entry name" value="Membrane_Transporter-Flippase"/>
</dbReference>
<organism evidence="8 9">
    <name type="scientific">Selenobaculum gibii</name>
    <dbReference type="NCBI Taxonomy" id="3054208"/>
    <lineage>
        <taxon>Bacteria</taxon>
        <taxon>Bacillati</taxon>
        <taxon>Bacillota</taxon>
        <taxon>Negativicutes</taxon>
        <taxon>Selenomonadales</taxon>
        <taxon>Selenomonadaceae</taxon>
        <taxon>Selenobaculum</taxon>
    </lineage>
</organism>
<dbReference type="RefSeq" id="WP_147670053.1">
    <property type="nucleotide sequence ID" value="NZ_CP120678.1"/>
</dbReference>
<dbReference type="InterPro" id="IPR002528">
    <property type="entry name" value="MATE_fam"/>
</dbReference>
<feature type="transmembrane region" description="Helical" evidence="7">
    <location>
        <begin position="56"/>
        <end position="78"/>
    </location>
</feature>
<keyword evidence="4 7" id="KW-0812">Transmembrane</keyword>
<feature type="transmembrane region" description="Helical" evidence="7">
    <location>
        <begin position="254"/>
        <end position="274"/>
    </location>
</feature>
<comment type="subcellular location">
    <subcellularLocation>
        <location evidence="1">Cell membrane</location>
        <topology evidence="1">Multi-pass membrane protein</topology>
    </subcellularLocation>
</comment>
<dbReference type="GO" id="GO:0015297">
    <property type="term" value="F:antiporter activity"/>
    <property type="evidence" value="ECO:0007669"/>
    <property type="project" value="InterPro"/>
</dbReference>
<protein>
    <submittedName>
        <fullName evidence="8">MATE family efflux transporter</fullName>
    </submittedName>
</protein>
<feature type="transmembrane region" description="Helical" evidence="7">
    <location>
        <begin position="98"/>
        <end position="116"/>
    </location>
</feature>
<gene>
    <name evidence="8" type="ORF">P3F81_10240</name>
</gene>
<feature type="transmembrane region" description="Helical" evidence="7">
    <location>
        <begin position="136"/>
        <end position="153"/>
    </location>
</feature>
<dbReference type="NCBIfam" id="TIGR00797">
    <property type="entry name" value="matE"/>
    <property type="match status" value="1"/>
</dbReference>
<dbReference type="GO" id="GO:0042910">
    <property type="term" value="F:xenobiotic transmembrane transporter activity"/>
    <property type="evidence" value="ECO:0007669"/>
    <property type="project" value="InterPro"/>
</dbReference>
<evidence type="ECO:0000256" key="6">
    <source>
        <dbReference type="ARBA" id="ARBA00023136"/>
    </source>
</evidence>
<keyword evidence="3" id="KW-1003">Cell membrane</keyword>